<evidence type="ECO:0008006" key="3">
    <source>
        <dbReference type="Google" id="ProtNLM"/>
    </source>
</evidence>
<reference evidence="1 2" key="1">
    <citation type="submission" date="2020-10" db="EMBL/GenBank/DDBJ databases">
        <title>Ramlibacter sp. HM2 16S ribosomal RNA gene Genome sequencing and assembly.</title>
        <authorList>
            <person name="Kang M."/>
        </authorList>
    </citation>
    <scope>NUCLEOTIDE SEQUENCE [LARGE SCALE GENOMIC DNA]</scope>
    <source>
        <strain evidence="1 2">HM2</strain>
    </source>
</reference>
<dbReference type="Proteomes" id="UP000806285">
    <property type="component" value="Unassembled WGS sequence"/>
</dbReference>
<accession>A0ABR9S0V3</accession>
<name>A0ABR9S0V3_9BURK</name>
<gene>
    <name evidence="1" type="ORF">IM787_06100</name>
</gene>
<protein>
    <recommendedName>
        <fullName evidence="3">DUF4435 domain-containing protein</fullName>
    </recommendedName>
</protein>
<sequence>MSRLTFSNGAFARKLQVSNSKVFAFVEGGLDRPFADRLLRAESKGVWRYQVIGAKELPGETGGKPRLVRLYAWLRKKGMLRFNAYSKESVCMIFLDKDIDDLTRRGLRSDHVIYTESYDLEGDLFLNADLVAAVSDALGMTREQAGAFLGLPSTWIQAQVERWADWATLCVISQARQVKVGASFDRMSAINPDILGATDEAQLGEFKRKLKSELGCSGVRFSRMYDRYRKEILKCGSSEQPLRLFKGKWLAPILEKDASRRIGIPDISVQLAGQKVLTALVAQVGNSPTCTCCSRRRRQLTRLLGDV</sequence>
<proteinExistence type="predicted"/>
<evidence type="ECO:0000313" key="1">
    <source>
        <dbReference type="EMBL" id="MBE7367126.1"/>
    </source>
</evidence>
<dbReference type="RefSeq" id="WP_193675754.1">
    <property type="nucleotide sequence ID" value="NZ_JADDIV010000002.1"/>
</dbReference>
<organism evidence="1 2">
    <name type="scientific">Ramlibacter pallidus</name>
    <dbReference type="NCBI Taxonomy" id="2780087"/>
    <lineage>
        <taxon>Bacteria</taxon>
        <taxon>Pseudomonadati</taxon>
        <taxon>Pseudomonadota</taxon>
        <taxon>Betaproteobacteria</taxon>
        <taxon>Burkholderiales</taxon>
        <taxon>Comamonadaceae</taxon>
        <taxon>Ramlibacter</taxon>
    </lineage>
</organism>
<comment type="caution">
    <text evidence="1">The sequence shown here is derived from an EMBL/GenBank/DDBJ whole genome shotgun (WGS) entry which is preliminary data.</text>
</comment>
<keyword evidence="2" id="KW-1185">Reference proteome</keyword>
<evidence type="ECO:0000313" key="2">
    <source>
        <dbReference type="Proteomes" id="UP000806285"/>
    </source>
</evidence>
<dbReference type="EMBL" id="JADDIV010000002">
    <property type="protein sequence ID" value="MBE7367126.1"/>
    <property type="molecule type" value="Genomic_DNA"/>
</dbReference>